<evidence type="ECO:0000313" key="1">
    <source>
        <dbReference type="EMBL" id="RNF81121.1"/>
    </source>
</evidence>
<dbReference type="AlphaFoldDB" id="A0A3M8SIM0"/>
<gene>
    <name evidence="1" type="ORF">EFK07_27450</name>
</gene>
<proteinExistence type="predicted"/>
<protein>
    <submittedName>
        <fullName evidence="1">Uncharacterized protein</fullName>
    </submittedName>
</protein>
<organism evidence="1 2">
    <name type="scientific">Pseudomonas putida</name>
    <name type="common">Arthrobacter siderocapsulatus</name>
    <dbReference type="NCBI Taxonomy" id="303"/>
    <lineage>
        <taxon>Bacteria</taxon>
        <taxon>Pseudomonadati</taxon>
        <taxon>Pseudomonadota</taxon>
        <taxon>Gammaproteobacteria</taxon>
        <taxon>Pseudomonadales</taxon>
        <taxon>Pseudomonadaceae</taxon>
        <taxon>Pseudomonas</taxon>
    </lineage>
</organism>
<reference evidence="1 2" key="1">
    <citation type="submission" date="2018-10" db="EMBL/GenBank/DDBJ databases">
        <title>An outbreak of IMP-63 producing strain in France.</title>
        <authorList>
            <person name="Bour M."/>
            <person name="Liapis E."/>
            <person name="Plesiat P."/>
        </authorList>
    </citation>
    <scope>NUCLEOTIDE SEQUENCE [LARGE SCALE GENOMIC DNA]</scope>
    <source>
        <strain evidence="1 2">12917</strain>
    </source>
</reference>
<name>A0A3M8SIM0_PSEPU</name>
<evidence type="ECO:0000313" key="2">
    <source>
        <dbReference type="Proteomes" id="UP000278162"/>
    </source>
</evidence>
<dbReference type="EMBL" id="RJAI01000086">
    <property type="protein sequence ID" value="RNF81121.1"/>
    <property type="molecule type" value="Genomic_DNA"/>
</dbReference>
<sequence length="70" mass="8004">MQRQLVAEIHPADFAHHFHTDHPVFSCSKIEQKQLNTWVSFQSAEQPLLGQFSVSGNTHRRPCRGSHPRG</sequence>
<dbReference type="Proteomes" id="UP000278162">
    <property type="component" value="Unassembled WGS sequence"/>
</dbReference>
<comment type="caution">
    <text evidence="1">The sequence shown here is derived from an EMBL/GenBank/DDBJ whole genome shotgun (WGS) entry which is preliminary data.</text>
</comment>
<accession>A0A3M8SIM0</accession>